<dbReference type="Pfam" id="PF22480">
    <property type="entry name" value="DUF6984"/>
    <property type="match status" value="1"/>
</dbReference>
<proteinExistence type="predicted"/>
<keyword evidence="3" id="KW-1185">Reference proteome</keyword>
<gene>
    <name evidence="2" type="ordered locus">bgla_1g36310</name>
</gene>
<dbReference type="HOGENOM" id="CLU_162649_1_0_4"/>
<organism evidence="2 3">
    <name type="scientific">Burkholderia gladioli (strain BSR3)</name>
    <dbReference type="NCBI Taxonomy" id="999541"/>
    <lineage>
        <taxon>Bacteria</taxon>
        <taxon>Pseudomonadati</taxon>
        <taxon>Pseudomonadota</taxon>
        <taxon>Betaproteobacteria</taxon>
        <taxon>Burkholderiales</taxon>
        <taxon>Burkholderiaceae</taxon>
        <taxon>Burkholderia</taxon>
    </lineage>
</organism>
<evidence type="ECO:0000259" key="1">
    <source>
        <dbReference type="Pfam" id="PF22480"/>
    </source>
</evidence>
<feature type="domain" description="DUF6984" evidence="1">
    <location>
        <begin position="4"/>
        <end position="105"/>
    </location>
</feature>
<dbReference type="KEGG" id="bgd:bgla_1g36310"/>
<protein>
    <recommendedName>
        <fullName evidence="1">DUF6984 domain-containing protein</fullName>
    </recommendedName>
</protein>
<dbReference type="eggNOG" id="ENOG5032PIK">
    <property type="taxonomic scope" value="Bacteria"/>
</dbReference>
<name>F2LF35_BURGS</name>
<evidence type="ECO:0000313" key="3">
    <source>
        <dbReference type="Proteomes" id="UP000008316"/>
    </source>
</evidence>
<accession>F2LF35</accession>
<dbReference type="EMBL" id="CP002599">
    <property type="protein sequence ID" value="AEA62234.1"/>
    <property type="molecule type" value="Genomic_DNA"/>
</dbReference>
<sequence length="107" mass="11986">MRVRSLKDNERALLTALIAGRPRAEELLGSLANVRVEEMNDGGMGGLRFCTSDARPRRLGVQLVEKEFIDSDGVPIMVAVNLDEYGELYELDIWKVDFSSLKRFPSA</sequence>
<dbReference type="InterPro" id="IPR054253">
    <property type="entry name" value="DUF6984"/>
</dbReference>
<evidence type="ECO:0000313" key="2">
    <source>
        <dbReference type="EMBL" id="AEA62234.1"/>
    </source>
</evidence>
<dbReference type="AlphaFoldDB" id="F2LF35"/>
<dbReference type="STRING" id="999541.bgla_1g36310"/>
<reference evidence="2 3" key="1">
    <citation type="journal article" date="2011" name="J. Bacteriol.">
        <title>Complete genome sequence of Burkholderia gladioli BSR3.</title>
        <authorList>
            <person name="Seo Y.S."/>
            <person name="Lim J."/>
            <person name="Choi B.S."/>
            <person name="Kim H."/>
            <person name="Goo E."/>
            <person name="Lee B."/>
            <person name="Lim J.S."/>
            <person name="Choi I.Y."/>
            <person name="Moon J.S."/>
            <person name="Kim J."/>
            <person name="Hwang I."/>
        </authorList>
    </citation>
    <scope>NUCLEOTIDE SEQUENCE [LARGE SCALE GENOMIC DNA]</scope>
    <source>
        <strain evidence="2 3">BSR3</strain>
    </source>
</reference>
<dbReference type="Proteomes" id="UP000008316">
    <property type="component" value="Chromosome 1"/>
</dbReference>